<dbReference type="AlphaFoldDB" id="F9F7I6"/>
<protein>
    <submittedName>
        <fullName evidence="1">Uncharacterized protein</fullName>
    </submittedName>
</protein>
<evidence type="ECO:0000313" key="1">
    <source>
        <dbReference type="EMBL" id="EGU87122.1"/>
    </source>
</evidence>
<sequence length="125" mass="13815">MCLPQELGLDFEQLLVEGISLPPALRLHMEVGQVVGNPPDSRVVEAQGLVRRLKGQGKEASAQEAVDGQEIMTLQHGSDGTDALVPKRRRLHNCEVQGDIMDSYITISNCKVFLAYVNYELQNLL</sequence>
<accession>F9F7I6</accession>
<gene>
    <name evidence="1" type="ORF">FOXB_02361</name>
</gene>
<proteinExistence type="predicted"/>
<dbReference type="OrthoDB" id="5093394at2759"/>
<name>F9F7I6_FUSOF</name>
<comment type="caution">
    <text evidence="1">The sequence shown here is derived from an EMBL/GenBank/DDBJ whole genome shotgun (WGS) entry which is preliminary data.</text>
</comment>
<reference evidence="1" key="1">
    <citation type="journal article" date="2012" name="Mol. Plant Microbe Interact.">
        <title>A highly conserved effector in Fusarium oxysporum is required for full virulence on Arabidopsis.</title>
        <authorList>
            <person name="Thatcher L.F."/>
            <person name="Gardiner D.M."/>
            <person name="Kazan K."/>
            <person name="Manners J."/>
        </authorList>
    </citation>
    <scope>NUCLEOTIDE SEQUENCE [LARGE SCALE GENOMIC DNA]</scope>
    <source>
        <strain evidence="1">Fo5176</strain>
    </source>
</reference>
<organism evidence="1">
    <name type="scientific">Fusarium oxysporum (strain Fo5176)</name>
    <name type="common">Fusarium vascular wilt</name>
    <dbReference type="NCBI Taxonomy" id="660025"/>
    <lineage>
        <taxon>Eukaryota</taxon>
        <taxon>Fungi</taxon>
        <taxon>Dikarya</taxon>
        <taxon>Ascomycota</taxon>
        <taxon>Pezizomycotina</taxon>
        <taxon>Sordariomycetes</taxon>
        <taxon>Hypocreomycetidae</taxon>
        <taxon>Hypocreales</taxon>
        <taxon>Nectriaceae</taxon>
        <taxon>Fusarium</taxon>
        <taxon>Fusarium oxysporum species complex</taxon>
    </lineage>
</organism>
<dbReference type="EMBL" id="AFQF01000719">
    <property type="protein sequence ID" value="EGU87122.1"/>
    <property type="molecule type" value="Genomic_DNA"/>
</dbReference>